<organism evidence="2 3">
    <name type="scientific">Candidatus Aquicultor secundus</name>
    <dbReference type="NCBI Taxonomy" id="1973895"/>
    <lineage>
        <taxon>Bacteria</taxon>
        <taxon>Bacillati</taxon>
        <taxon>Actinomycetota</taxon>
        <taxon>Candidatus Aquicultoria</taxon>
        <taxon>Candidatus Aquicultorales</taxon>
        <taxon>Candidatus Aquicultoraceae</taxon>
        <taxon>Candidatus Aquicultor</taxon>
    </lineage>
</organism>
<evidence type="ECO:0000313" key="3">
    <source>
        <dbReference type="Proteomes" id="UP000230956"/>
    </source>
</evidence>
<comment type="caution">
    <text evidence="2">The sequence shown here is derived from an EMBL/GenBank/DDBJ whole genome shotgun (WGS) entry which is preliminary data.</text>
</comment>
<gene>
    <name evidence="2" type="ORF">COY37_08805</name>
</gene>
<dbReference type="Gene3D" id="2.40.10.220">
    <property type="entry name" value="predicted glycosyltransferase like domains"/>
    <property type="match status" value="1"/>
</dbReference>
<evidence type="ECO:0000259" key="1">
    <source>
        <dbReference type="Pfam" id="PF07238"/>
    </source>
</evidence>
<dbReference type="InterPro" id="IPR009875">
    <property type="entry name" value="PilZ_domain"/>
</dbReference>
<reference evidence="3" key="1">
    <citation type="submission" date="2017-09" db="EMBL/GenBank/DDBJ databases">
        <title>Depth-based differentiation of microbial function through sediment-hosted aquifers and enrichment of novel symbionts in the deep terrestrial subsurface.</title>
        <authorList>
            <person name="Probst A.J."/>
            <person name="Ladd B."/>
            <person name="Jarett J.K."/>
            <person name="Geller-Mcgrath D.E."/>
            <person name="Sieber C.M.K."/>
            <person name="Emerson J.B."/>
            <person name="Anantharaman K."/>
            <person name="Thomas B.C."/>
            <person name="Malmstrom R."/>
            <person name="Stieglmeier M."/>
            <person name="Klingl A."/>
            <person name="Woyke T."/>
            <person name="Ryan C.M."/>
            <person name="Banfield J.F."/>
        </authorList>
    </citation>
    <scope>NUCLEOTIDE SEQUENCE [LARGE SCALE GENOMIC DNA]</scope>
</reference>
<feature type="domain" description="PilZ" evidence="1">
    <location>
        <begin position="97"/>
        <end position="209"/>
    </location>
</feature>
<accession>A0A2M7T6G1</accession>
<evidence type="ECO:0000313" key="2">
    <source>
        <dbReference type="EMBL" id="PIZ36388.1"/>
    </source>
</evidence>
<proteinExistence type="predicted"/>
<dbReference type="GO" id="GO:0035438">
    <property type="term" value="F:cyclic-di-GMP binding"/>
    <property type="evidence" value="ECO:0007669"/>
    <property type="project" value="InterPro"/>
</dbReference>
<name>A0A2M7T6G1_9ACTN</name>
<dbReference type="RefSeq" id="WP_286678390.1">
    <property type="nucleotide sequence ID" value="NZ_MNXI01000079.1"/>
</dbReference>
<dbReference type="EMBL" id="PFNG01000205">
    <property type="protein sequence ID" value="PIZ36388.1"/>
    <property type="molecule type" value="Genomic_DNA"/>
</dbReference>
<protein>
    <recommendedName>
        <fullName evidence="1">PilZ domain-containing protein</fullName>
    </recommendedName>
</protein>
<dbReference type="Pfam" id="PF07238">
    <property type="entry name" value="PilZ"/>
    <property type="match status" value="1"/>
</dbReference>
<dbReference type="Proteomes" id="UP000230956">
    <property type="component" value="Unassembled WGS sequence"/>
</dbReference>
<dbReference type="SUPFAM" id="SSF141371">
    <property type="entry name" value="PilZ domain-like"/>
    <property type="match status" value="1"/>
</dbReference>
<dbReference type="AlphaFoldDB" id="A0A2M7T6G1"/>
<sequence length="222" mass="24877">MQVEALDLVKAGQIVYIEDVKGLSWPFGVSNILNHELVVCQALGRKSTPLNTNALNTVTIVLPEENGAHLIKAAIDESDETKSRLVLNPTGEIDFVQRRQYFRLSKPSAIAHYQLIEKEVIDAEILPVEALVWDLSGCGIGMVIRSAKTIYTGGKMKLIIALAEERAIEVVGEIVRVMPRSIIRNEYLVGVNFKKIRESDRDKIIKYITQEQLSLRKPKKKA</sequence>